<proteinExistence type="predicted"/>
<dbReference type="AlphaFoldDB" id="A0A117NIF7"/>
<geneLocation type="mitochondrion" evidence="1"/>
<gene>
    <name evidence="1" type="ORF">ABT39_MTgene3122</name>
</gene>
<protein>
    <submittedName>
        <fullName evidence="1">Uncharacterized protein</fullName>
    </submittedName>
</protein>
<keyword evidence="1" id="KW-0496">Mitochondrion</keyword>
<evidence type="ECO:0000313" key="1">
    <source>
        <dbReference type="EMBL" id="KUM49895.1"/>
    </source>
</evidence>
<sequence>MLVDHLSLVGLQQYMLHLLLLKDMKLVQGLTFALDLYYKWIWDWDMVFTMNGYG</sequence>
<reference evidence="1" key="1">
    <citation type="journal article" date="2015" name="Genome Biol. Evol.">
        <title>Organellar Genomes of White Spruce (Picea glauca): Assembly and Annotation.</title>
        <authorList>
            <person name="Jackman S.D."/>
            <person name="Warren R.L."/>
            <person name="Gibb E.A."/>
            <person name="Vandervalk B.P."/>
            <person name="Mohamadi H."/>
            <person name="Chu J."/>
            <person name="Raymond A."/>
            <person name="Pleasance S."/>
            <person name="Coope R."/>
            <person name="Wildung M.R."/>
            <person name="Ritland C.E."/>
            <person name="Bousquet J."/>
            <person name="Jones S.J."/>
            <person name="Bohlmann J."/>
            <person name="Birol I."/>
        </authorList>
    </citation>
    <scope>NUCLEOTIDE SEQUENCE [LARGE SCALE GENOMIC DNA]</scope>
    <source>
        <tissue evidence="1">Flushing bud</tissue>
    </source>
</reference>
<accession>A0A117NIF7</accession>
<organism evidence="1">
    <name type="scientific">Picea glauca</name>
    <name type="common">White spruce</name>
    <name type="synonym">Pinus glauca</name>
    <dbReference type="NCBI Taxonomy" id="3330"/>
    <lineage>
        <taxon>Eukaryota</taxon>
        <taxon>Viridiplantae</taxon>
        <taxon>Streptophyta</taxon>
        <taxon>Embryophyta</taxon>
        <taxon>Tracheophyta</taxon>
        <taxon>Spermatophyta</taxon>
        <taxon>Pinopsida</taxon>
        <taxon>Pinidae</taxon>
        <taxon>Conifers I</taxon>
        <taxon>Pinales</taxon>
        <taxon>Pinaceae</taxon>
        <taxon>Picea</taxon>
    </lineage>
</organism>
<dbReference type="EMBL" id="LKAM01000002">
    <property type="protein sequence ID" value="KUM49895.1"/>
    <property type="molecule type" value="Genomic_DNA"/>
</dbReference>
<name>A0A117NIF7_PICGL</name>
<comment type="caution">
    <text evidence="1">The sequence shown here is derived from an EMBL/GenBank/DDBJ whole genome shotgun (WGS) entry which is preliminary data.</text>
</comment>